<feature type="compositionally biased region" description="Basic and acidic residues" evidence="1">
    <location>
        <begin position="182"/>
        <end position="193"/>
    </location>
</feature>
<feature type="region of interest" description="Disordered" evidence="1">
    <location>
        <begin position="129"/>
        <end position="246"/>
    </location>
</feature>
<feature type="compositionally biased region" description="Basic and acidic residues" evidence="1">
    <location>
        <begin position="164"/>
        <end position="174"/>
    </location>
</feature>
<name>A0A0B6ZK07_9EUPU</name>
<feature type="region of interest" description="Disordered" evidence="1">
    <location>
        <begin position="1"/>
        <end position="39"/>
    </location>
</feature>
<proteinExistence type="predicted"/>
<sequence length="246" mass="28177">HESKDFNTIDSKDLTGDGDDNRSSVVGSRESTHRDFDMSHQNYEVCRELRPGVKACLVLETGEQFICVTKPKSPPDGSPDPQEVEVNRLQIQSDRTEEKGTYLNNSNSEEQDRFVASEAEDTLIESVVEDDVTSEPEVNLNNNNNQRYPLEEENTNENANSHPNLEKEKRRGDMSVRSSHYPSDRSYHAERGDYTQSYDRYFPISRSMSNSGSRNYAQSASRDSSYFDNRSHKSREDSSFYRSKDS</sequence>
<evidence type="ECO:0000256" key="1">
    <source>
        <dbReference type="SAM" id="MobiDB-lite"/>
    </source>
</evidence>
<dbReference type="AlphaFoldDB" id="A0A0B6ZK07"/>
<accession>A0A0B6ZK07</accession>
<feature type="non-terminal residue" evidence="2">
    <location>
        <position position="246"/>
    </location>
</feature>
<feature type="region of interest" description="Disordered" evidence="1">
    <location>
        <begin position="70"/>
        <end position="115"/>
    </location>
</feature>
<feature type="compositionally biased region" description="Basic and acidic residues" evidence="1">
    <location>
        <begin position="229"/>
        <end position="246"/>
    </location>
</feature>
<feature type="compositionally biased region" description="Basic and acidic residues" evidence="1">
    <location>
        <begin position="1"/>
        <end position="22"/>
    </location>
</feature>
<feature type="compositionally biased region" description="Polar residues" evidence="1">
    <location>
        <begin position="206"/>
        <end position="228"/>
    </location>
</feature>
<reference evidence="2" key="1">
    <citation type="submission" date="2014-12" db="EMBL/GenBank/DDBJ databases">
        <title>Insight into the proteome of Arion vulgaris.</title>
        <authorList>
            <person name="Aradska J."/>
            <person name="Bulat T."/>
            <person name="Smidak R."/>
            <person name="Sarate P."/>
            <person name="Gangsoo J."/>
            <person name="Sialana F."/>
            <person name="Bilban M."/>
            <person name="Lubec G."/>
        </authorList>
    </citation>
    <scope>NUCLEOTIDE SEQUENCE</scope>
    <source>
        <tissue evidence="2">Skin</tissue>
    </source>
</reference>
<dbReference type="EMBL" id="HACG01021983">
    <property type="protein sequence ID" value="CEK68848.1"/>
    <property type="molecule type" value="Transcribed_RNA"/>
</dbReference>
<gene>
    <name evidence="2" type="primary">ORF67958</name>
</gene>
<protein>
    <submittedName>
        <fullName evidence="2">Uncharacterized protein</fullName>
    </submittedName>
</protein>
<evidence type="ECO:0000313" key="2">
    <source>
        <dbReference type="EMBL" id="CEK68848.1"/>
    </source>
</evidence>
<feature type="non-terminal residue" evidence="2">
    <location>
        <position position="1"/>
    </location>
</feature>
<organism evidence="2">
    <name type="scientific">Arion vulgaris</name>
    <dbReference type="NCBI Taxonomy" id="1028688"/>
    <lineage>
        <taxon>Eukaryota</taxon>
        <taxon>Metazoa</taxon>
        <taxon>Spiralia</taxon>
        <taxon>Lophotrochozoa</taxon>
        <taxon>Mollusca</taxon>
        <taxon>Gastropoda</taxon>
        <taxon>Heterobranchia</taxon>
        <taxon>Euthyneura</taxon>
        <taxon>Panpulmonata</taxon>
        <taxon>Eupulmonata</taxon>
        <taxon>Stylommatophora</taxon>
        <taxon>Helicina</taxon>
        <taxon>Arionoidea</taxon>
        <taxon>Arionidae</taxon>
        <taxon>Arion</taxon>
    </lineage>
</organism>